<proteinExistence type="predicted"/>
<reference evidence="1 2" key="1">
    <citation type="submission" date="2019-01" db="EMBL/GenBank/DDBJ databases">
        <title>Novel species of Cellulomonas.</title>
        <authorList>
            <person name="Liu Q."/>
            <person name="Xin Y.-H."/>
        </authorList>
    </citation>
    <scope>NUCLEOTIDE SEQUENCE [LARGE SCALE GENOMIC DNA]</scope>
    <source>
        <strain evidence="1 2">HLT2-17</strain>
    </source>
</reference>
<accession>A0A4Q5MW75</accession>
<organism evidence="1 2">
    <name type="scientific">Pengzhenrongella frigida</name>
    <dbReference type="NCBI Taxonomy" id="1259133"/>
    <lineage>
        <taxon>Bacteria</taxon>
        <taxon>Bacillati</taxon>
        <taxon>Actinomycetota</taxon>
        <taxon>Actinomycetes</taxon>
        <taxon>Micrococcales</taxon>
        <taxon>Pengzhenrongella</taxon>
    </lineage>
</organism>
<gene>
    <name evidence="1" type="ORF">EUA98_16855</name>
</gene>
<dbReference type="RefSeq" id="WP_130103862.1">
    <property type="nucleotide sequence ID" value="NZ_SDWW01000052.1"/>
</dbReference>
<comment type="caution">
    <text evidence="1">The sequence shown here is derived from an EMBL/GenBank/DDBJ whole genome shotgun (WGS) entry which is preliminary data.</text>
</comment>
<evidence type="ECO:0000313" key="2">
    <source>
        <dbReference type="Proteomes" id="UP000293764"/>
    </source>
</evidence>
<dbReference type="EMBL" id="SDWW01000052">
    <property type="protein sequence ID" value="RYV49795.1"/>
    <property type="molecule type" value="Genomic_DNA"/>
</dbReference>
<dbReference type="AlphaFoldDB" id="A0A4Q5MW75"/>
<protein>
    <recommendedName>
        <fullName evidence="3">Nucleic acid-binding protein</fullName>
    </recommendedName>
</protein>
<keyword evidence="2" id="KW-1185">Reference proteome</keyword>
<evidence type="ECO:0000313" key="1">
    <source>
        <dbReference type="EMBL" id="RYV49795.1"/>
    </source>
</evidence>
<dbReference type="OrthoDB" id="8370557at2"/>
<evidence type="ECO:0008006" key="3">
    <source>
        <dbReference type="Google" id="ProtNLM"/>
    </source>
</evidence>
<sequence length="138" mass="15418">MTRFVIGPDVALRLARDQAVIPDEHQVLAPTLIRSQVLTLLYQAVRRDELARPDAERQLDYVRALRIRLLGDRVLQKVSWKIADQLGWPGTLDAEYIALTQLQADAFITFDADLADAVKDLVAIAPIEALTGGYRPGR</sequence>
<name>A0A4Q5MW75_9MICO</name>
<dbReference type="Proteomes" id="UP000293764">
    <property type="component" value="Unassembled WGS sequence"/>
</dbReference>
<dbReference type="Gene3D" id="3.40.50.1010">
    <property type="entry name" value="5'-nuclease"/>
    <property type="match status" value="1"/>
</dbReference>